<sequence>MPAALLPQIDCHPPASPPAARWSARFRAGALAAALVLSGCGDPPPARWQGYVEGEFVHLASPFAGRLERLNVERGQQVAAGAPLFALETDEESTARAQAVAQLDAAQAELADLQTGRRPPEIDAVRAQLAQAEAAAQRSAAALARDEAQLRIGAIPQAQLEQSRATAQADAARVRELRSDLAVARLPGREARRGAQQAQVEAARAALAQADWRLSRKAIAAPAGSLVYDTLYRQGEWVPAGSAVVRLLPPGNVKVRFFVPEAAVGTLRPGQAVRLHCDGCGAAIAATIRYVSSQAEYTPPVIYSNETRRKLVFLVEARPAPADAPRLHPGQPVEVEPAAAEATAPASAAPASGARR</sequence>
<keyword evidence="6" id="KW-1185">Reference proteome</keyword>
<evidence type="ECO:0000256" key="2">
    <source>
        <dbReference type="ARBA" id="ARBA00023054"/>
    </source>
</evidence>
<accession>A0ABY4VRD9</accession>
<evidence type="ECO:0000256" key="3">
    <source>
        <dbReference type="SAM" id="Coils"/>
    </source>
</evidence>
<dbReference type="InterPro" id="IPR050465">
    <property type="entry name" value="UPF0194_transport"/>
</dbReference>
<reference evidence="5" key="1">
    <citation type="submission" date="2022-06" db="EMBL/GenBank/DDBJ databases">
        <title>Complete genome sequence and characterization of Cupriavidus gilardii QJ1 isolated from contaminating cells.</title>
        <authorList>
            <person name="Qi J."/>
        </authorList>
    </citation>
    <scope>NUCLEOTIDE SEQUENCE</scope>
    <source>
        <strain evidence="5">QJ1</strain>
    </source>
</reference>
<feature type="region of interest" description="Disordered" evidence="4">
    <location>
        <begin position="322"/>
        <end position="356"/>
    </location>
</feature>
<evidence type="ECO:0000256" key="4">
    <source>
        <dbReference type="SAM" id="MobiDB-lite"/>
    </source>
</evidence>
<protein>
    <submittedName>
        <fullName evidence="5">HlyD family efflux transporter periplasmic adaptor subunit</fullName>
    </submittedName>
</protein>
<gene>
    <name evidence="5" type="ORF">NDR89_24515</name>
</gene>
<dbReference type="RefSeq" id="WP_252253071.1">
    <property type="nucleotide sequence ID" value="NZ_CP098736.1"/>
</dbReference>
<dbReference type="SUPFAM" id="SSF111369">
    <property type="entry name" value="HlyD-like secretion proteins"/>
    <property type="match status" value="1"/>
</dbReference>
<feature type="coiled-coil region" evidence="3">
    <location>
        <begin position="96"/>
        <end position="149"/>
    </location>
</feature>
<name>A0ABY4VRD9_9BURK</name>
<dbReference type="PANTHER" id="PTHR32347:SF23">
    <property type="entry name" value="BLL5650 PROTEIN"/>
    <property type="match status" value="1"/>
</dbReference>
<dbReference type="Gene3D" id="2.40.30.170">
    <property type="match status" value="1"/>
</dbReference>
<dbReference type="EMBL" id="CP098736">
    <property type="protein sequence ID" value="USE79738.1"/>
    <property type="molecule type" value="Genomic_DNA"/>
</dbReference>
<evidence type="ECO:0000313" key="5">
    <source>
        <dbReference type="EMBL" id="USE79738.1"/>
    </source>
</evidence>
<comment type="subcellular location">
    <subcellularLocation>
        <location evidence="1">Cell envelope</location>
    </subcellularLocation>
</comment>
<proteinExistence type="predicted"/>
<dbReference type="Proteomes" id="UP001056648">
    <property type="component" value="Chromosome 2"/>
</dbReference>
<evidence type="ECO:0000313" key="6">
    <source>
        <dbReference type="Proteomes" id="UP001056648"/>
    </source>
</evidence>
<dbReference type="PANTHER" id="PTHR32347">
    <property type="entry name" value="EFFLUX SYSTEM COMPONENT YKNX-RELATED"/>
    <property type="match status" value="1"/>
</dbReference>
<dbReference type="Gene3D" id="2.40.50.100">
    <property type="match status" value="1"/>
</dbReference>
<keyword evidence="2 3" id="KW-0175">Coiled coil</keyword>
<organism evidence="5 6">
    <name type="scientific">Cupriavidus gilardii</name>
    <dbReference type="NCBI Taxonomy" id="82541"/>
    <lineage>
        <taxon>Bacteria</taxon>
        <taxon>Pseudomonadati</taxon>
        <taxon>Pseudomonadota</taxon>
        <taxon>Betaproteobacteria</taxon>
        <taxon>Burkholderiales</taxon>
        <taxon>Burkholderiaceae</taxon>
        <taxon>Cupriavidus</taxon>
    </lineage>
</organism>
<evidence type="ECO:0000256" key="1">
    <source>
        <dbReference type="ARBA" id="ARBA00004196"/>
    </source>
</evidence>
<feature type="compositionally biased region" description="Low complexity" evidence="4">
    <location>
        <begin position="329"/>
        <end position="356"/>
    </location>
</feature>